<evidence type="ECO:0000313" key="1">
    <source>
        <dbReference type="EMBL" id="OGG17030.1"/>
    </source>
</evidence>
<gene>
    <name evidence="1" type="ORF">A3D78_00080</name>
</gene>
<dbReference type="PROSITE" id="PS51257">
    <property type="entry name" value="PROKAR_LIPOPROTEIN"/>
    <property type="match status" value="1"/>
</dbReference>
<dbReference type="Proteomes" id="UP000176253">
    <property type="component" value="Unassembled WGS sequence"/>
</dbReference>
<dbReference type="EMBL" id="MFJM01000049">
    <property type="protein sequence ID" value="OGG17030.1"/>
    <property type="molecule type" value="Genomic_DNA"/>
</dbReference>
<organism evidence="1 2">
    <name type="scientific">Candidatus Gottesmanbacteria bacterium RIFCSPHIGHO2_02_FULL_39_14</name>
    <dbReference type="NCBI Taxonomy" id="1798383"/>
    <lineage>
        <taxon>Bacteria</taxon>
        <taxon>Candidatus Gottesmaniibacteriota</taxon>
    </lineage>
</organism>
<evidence type="ECO:0008006" key="3">
    <source>
        <dbReference type="Google" id="ProtNLM"/>
    </source>
</evidence>
<protein>
    <recommendedName>
        <fullName evidence="3">Lipoprotein</fullName>
    </recommendedName>
</protein>
<proteinExistence type="predicted"/>
<reference evidence="1 2" key="1">
    <citation type="journal article" date="2016" name="Nat. Commun.">
        <title>Thousands of microbial genomes shed light on interconnected biogeochemical processes in an aquifer system.</title>
        <authorList>
            <person name="Anantharaman K."/>
            <person name="Brown C.T."/>
            <person name="Hug L.A."/>
            <person name="Sharon I."/>
            <person name="Castelle C.J."/>
            <person name="Probst A.J."/>
            <person name="Thomas B.C."/>
            <person name="Singh A."/>
            <person name="Wilkins M.J."/>
            <person name="Karaoz U."/>
            <person name="Brodie E.L."/>
            <person name="Williams K.H."/>
            <person name="Hubbard S.S."/>
            <person name="Banfield J.F."/>
        </authorList>
    </citation>
    <scope>NUCLEOTIDE SEQUENCE [LARGE SCALE GENOMIC DNA]</scope>
</reference>
<name>A0A1F5ZX63_9BACT</name>
<sequence>MKNFLFVISLFLITAIVLSGCATVRSAGRLVTDEDYLERYSTLVSAVQVGQRETVNAKNCVVLGFTDINTQIGLANLAMQAEVARTEAYAATVRDFFDGPATDPQTGEPVINPETGKTMTHNEQIAFAQKQLAQQLAAYNDASGNPLPPEQIDLAKLANQGAMPFQLALNVNVVALTYTQAPLPPANFTPVENAQRVTTEKTNMIFACAKTANDAVSVYNIERAKVTGEIAAKLAEILHLSDLPQTLSYFELQGPTSPPVVPTFGAP</sequence>
<comment type="caution">
    <text evidence="1">The sequence shown here is derived from an EMBL/GenBank/DDBJ whole genome shotgun (WGS) entry which is preliminary data.</text>
</comment>
<evidence type="ECO:0000313" key="2">
    <source>
        <dbReference type="Proteomes" id="UP000176253"/>
    </source>
</evidence>
<dbReference type="AlphaFoldDB" id="A0A1F5ZX63"/>
<accession>A0A1F5ZX63</accession>